<evidence type="ECO:0000313" key="2">
    <source>
        <dbReference type="Proteomes" id="UP001596223"/>
    </source>
</evidence>
<evidence type="ECO:0008006" key="3">
    <source>
        <dbReference type="Google" id="ProtNLM"/>
    </source>
</evidence>
<reference evidence="2" key="1">
    <citation type="journal article" date="2019" name="Int. J. Syst. Evol. Microbiol.">
        <title>The Global Catalogue of Microorganisms (GCM) 10K type strain sequencing project: providing services to taxonomists for standard genome sequencing and annotation.</title>
        <authorList>
            <consortium name="The Broad Institute Genomics Platform"/>
            <consortium name="The Broad Institute Genome Sequencing Center for Infectious Disease"/>
            <person name="Wu L."/>
            <person name="Ma J."/>
        </authorList>
    </citation>
    <scope>NUCLEOTIDE SEQUENCE [LARGE SCALE GENOMIC DNA]</scope>
    <source>
        <strain evidence="2">CCUG 36956</strain>
    </source>
</reference>
<organism evidence="1 2">
    <name type="scientific">Nocardia lasii</name>
    <dbReference type="NCBI Taxonomy" id="1616107"/>
    <lineage>
        <taxon>Bacteria</taxon>
        <taxon>Bacillati</taxon>
        <taxon>Actinomycetota</taxon>
        <taxon>Actinomycetes</taxon>
        <taxon>Mycobacteriales</taxon>
        <taxon>Nocardiaceae</taxon>
        <taxon>Nocardia</taxon>
    </lineage>
</organism>
<proteinExistence type="predicted"/>
<evidence type="ECO:0000313" key="1">
    <source>
        <dbReference type="EMBL" id="MFC6011366.1"/>
    </source>
</evidence>
<keyword evidence="2" id="KW-1185">Reference proteome</keyword>
<dbReference type="EMBL" id="JBHSQN010000004">
    <property type="protein sequence ID" value="MFC6011366.1"/>
    <property type="molecule type" value="Genomic_DNA"/>
</dbReference>
<name>A0ABW1JPQ9_9NOCA</name>
<dbReference type="RefSeq" id="WP_378602884.1">
    <property type="nucleotide sequence ID" value="NZ_JBHSQN010000004.1"/>
</dbReference>
<accession>A0ABW1JPQ9</accession>
<sequence length="153" mass="17492">MAEFDYQGELSVMGSRLVDRIGNRSVQQRGEFVPTYSWTHSWLTGQFDPYSRYSYDSEALAVLVGFGADYLTVTLETYIDVWMPFDLRGRSQAEIFAYNAPRLTSVLRQISDAIGTEIDPCERSKLARATETGVENYFDETGMAEDVWCRYFG</sequence>
<gene>
    <name evidence="1" type="ORF">ACFP3H_09920</name>
</gene>
<comment type="caution">
    <text evidence="1">The sequence shown here is derived from an EMBL/GenBank/DDBJ whole genome shotgun (WGS) entry which is preliminary data.</text>
</comment>
<dbReference type="Proteomes" id="UP001596223">
    <property type="component" value="Unassembled WGS sequence"/>
</dbReference>
<protein>
    <recommendedName>
        <fullName evidence="3">Immunity protein 63 domain-containing protein</fullName>
    </recommendedName>
</protein>